<name>A0A1H9WTB3_9PSEU</name>
<dbReference type="Proteomes" id="UP000199028">
    <property type="component" value="Unassembled WGS sequence"/>
</dbReference>
<protein>
    <recommendedName>
        <fullName evidence="1">Schlafen group 3-like DNA/RNA helicase domain-containing protein</fullName>
    </recommendedName>
</protein>
<keyword evidence="3" id="KW-1185">Reference proteome</keyword>
<organism evidence="2 3">
    <name type="scientific">Lentzea flaviverrucosa</name>
    <dbReference type="NCBI Taxonomy" id="200379"/>
    <lineage>
        <taxon>Bacteria</taxon>
        <taxon>Bacillati</taxon>
        <taxon>Actinomycetota</taxon>
        <taxon>Actinomycetes</taxon>
        <taxon>Pseudonocardiales</taxon>
        <taxon>Pseudonocardiaceae</taxon>
        <taxon>Lentzea</taxon>
    </lineage>
</organism>
<evidence type="ECO:0000259" key="1">
    <source>
        <dbReference type="Pfam" id="PF09848"/>
    </source>
</evidence>
<dbReference type="InterPro" id="IPR018647">
    <property type="entry name" value="SLFN_3-like_DNA/RNA_helicase"/>
</dbReference>
<gene>
    <name evidence="2" type="ORF">SAMN05216195_112199</name>
</gene>
<sequence length="118" mass="13474">MKELRNGDGLVPKSQFWATDQGGHRQIGCIYTAQGLEYDYGAVIFGPDLVRRGDRWVVDPKTNEDRSMKDIDSRLYPRLAANIYWVLATRATRGCWLYSVDEETQAFLTTLLQPTVES</sequence>
<accession>A0A1H9WTB3</accession>
<dbReference type="AlphaFoldDB" id="A0A1H9WTB3"/>
<evidence type="ECO:0000313" key="2">
    <source>
        <dbReference type="EMBL" id="SES37009.1"/>
    </source>
</evidence>
<dbReference type="Pfam" id="PF09848">
    <property type="entry name" value="SLFN-g3_helicase"/>
    <property type="match status" value="1"/>
</dbReference>
<reference evidence="3" key="1">
    <citation type="submission" date="2016-10" db="EMBL/GenBank/DDBJ databases">
        <authorList>
            <person name="Varghese N."/>
            <person name="Submissions S."/>
        </authorList>
    </citation>
    <scope>NUCLEOTIDE SEQUENCE [LARGE SCALE GENOMIC DNA]</scope>
    <source>
        <strain evidence="3">CGMCC 4.578</strain>
    </source>
</reference>
<feature type="domain" description="Schlafen group 3-like DNA/RNA helicase" evidence="1">
    <location>
        <begin position="13"/>
        <end position="101"/>
    </location>
</feature>
<evidence type="ECO:0000313" key="3">
    <source>
        <dbReference type="Proteomes" id="UP000199028"/>
    </source>
</evidence>
<dbReference type="EMBL" id="FOFT01000012">
    <property type="protein sequence ID" value="SES37009.1"/>
    <property type="molecule type" value="Genomic_DNA"/>
</dbReference>
<proteinExistence type="predicted"/>